<sequence length="146" mass="15834">MAGGAEQPRLQRGARGCRALAAAACLAVGPKEQSKDPERQLGPDTVIQPSGQRRRRPREDTVGDAHRMTCTPRPAACDLRSGAPSTPRKERAGVDPACLWFPQSMAKYVAAGIPENMGQREGKAEGERDLGKYLDAMGLHRPYQIQ</sequence>
<comment type="caution">
    <text evidence="2">The sequence shown here is derived from an EMBL/GenBank/DDBJ whole genome shotgun (WGS) entry which is preliminary data.</text>
</comment>
<gene>
    <name evidence="2" type="ORF">NDU88_007864</name>
</gene>
<evidence type="ECO:0000313" key="2">
    <source>
        <dbReference type="EMBL" id="KAJ1155129.1"/>
    </source>
</evidence>
<dbReference type="EMBL" id="JANPWB010000009">
    <property type="protein sequence ID" value="KAJ1155129.1"/>
    <property type="molecule type" value="Genomic_DNA"/>
</dbReference>
<accession>A0AAV7RQP0</accession>
<feature type="compositionally biased region" description="Basic and acidic residues" evidence="1">
    <location>
        <begin position="57"/>
        <end position="67"/>
    </location>
</feature>
<dbReference type="AlphaFoldDB" id="A0AAV7RQP0"/>
<organism evidence="2 3">
    <name type="scientific">Pleurodeles waltl</name>
    <name type="common">Iberian ribbed newt</name>
    <dbReference type="NCBI Taxonomy" id="8319"/>
    <lineage>
        <taxon>Eukaryota</taxon>
        <taxon>Metazoa</taxon>
        <taxon>Chordata</taxon>
        <taxon>Craniata</taxon>
        <taxon>Vertebrata</taxon>
        <taxon>Euteleostomi</taxon>
        <taxon>Amphibia</taxon>
        <taxon>Batrachia</taxon>
        <taxon>Caudata</taxon>
        <taxon>Salamandroidea</taxon>
        <taxon>Salamandridae</taxon>
        <taxon>Pleurodelinae</taxon>
        <taxon>Pleurodeles</taxon>
    </lineage>
</organism>
<evidence type="ECO:0000313" key="3">
    <source>
        <dbReference type="Proteomes" id="UP001066276"/>
    </source>
</evidence>
<reference evidence="2" key="1">
    <citation type="journal article" date="2022" name="bioRxiv">
        <title>Sequencing and chromosome-scale assembly of the giantPleurodeles waltlgenome.</title>
        <authorList>
            <person name="Brown T."/>
            <person name="Elewa A."/>
            <person name="Iarovenko S."/>
            <person name="Subramanian E."/>
            <person name="Araus A.J."/>
            <person name="Petzold A."/>
            <person name="Susuki M."/>
            <person name="Suzuki K.-i.T."/>
            <person name="Hayashi T."/>
            <person name="Toyoda A."/>
            <person name="Oliveira C."/>
            <person name="Osipova E."/>
            <person name="Leigh N.D."/>
            <person name="Simon A."/>
            <person name="Yun M.H."/>
        </authorList>
    </citation>
    <scope>NUCLEOTIDE SEQUENCE</scope>
    <source>
        <strain evidence="2">20211129_DDA</strain>
        <tissue evidence="2">Liver</tissue>
    </source>
</reference>
<dbReference type="Proteomes" id="UP001066276">
    <property type="component" value="Chromosome 5"/>
</dbReference>
<feature type="region of interest" description="Disordered" evidence="1">
    <location>
        <begin position="28"/>
        <end position="92"/>
    </location>
</feature>
<proteinExistence type="predicted"/>
<evidence type="ECO:0000256" key="1">
    <source>
        <dbReference type="SAM" id="MobiDB-lite"/>
    </source>
</evidence>
<keyword evidence="3" id="KW-1185">Reference proteome</keyword>
<name>A0AAV7RQP0_PLEWA</name>
<protein>
    <submittedName>
        <fullName evidence="2">Uncharacterized protein</fullName>
    </submittedName>
</protein>
<feature type="compositionally biased region" description="Basic and acidic residues" evidence="1">
    <location>
        <begin position="32"/>
        <end position="41"/>
    </location>
</feature>